<evidence type="ECO:0000256" key="1">
    <source>
        <dbReference type="SAM" id="SignalP"/>
    </source>
</evidence>
<dbReference type="AlphaFoldDB" id="A0A1E1WWF2"/>
<dbReference type="EMBL" id="GEMQ01000088">
    <property type="protein sequence ID" value="JAT91101.1"/>
    <property type="molecule type" value="Transcribed_RNA"/>
</dbReference>
<accession>A0A1E1WWF2</accession>
<dbReference type="SUPFAM" id="SSF57567">
    <property type="entry name" value="Serine protease inhibitors"/>
    <property type="match status" value="1"/>
</dbReference>
<keyword evidence="1" id="KW-0732">Signal</keyword>
<proteinExistence type="predicted"/>
<feature type="signal peptide" evidence="1">
    <location>
        <begin position="1"/>
        <end position="22"/>
    </location>
</feature>
<feature type="domain" description="TIL" evidence="2">
    <location>
        <begin position="28"/>
        <end position="86"/>
    </location>
</feature>
<dbReference type="InterPro" id="IPR036084">
    <property type="entry name" value="Ser_inhib-like_sf"/>
</dbReference>
<evidence type="ECO:0000313" key="3">
    <source>
        <dbReference type="EMBL" id="JAT91101.1"/>
    </source>
</evidence>
<feature type="chain" id="PRO_5009115670" evidence="1">
    <location>
        <begin position="23"/>
        <end position="89"/>
    </location>
</feature>
<dbReference type="Pfam" id="PF01826">
    <property type="entry name" value="TIL"/>
    <property type="match status" value="1"/>
</dbReference>
<protein>
    <submittedName>
        <fullName evidence="3">Putative anticoagulant peptide</fullName>
    </submittedName>
</protein>
<reference evidence="3" key="1">
    <citation type="submission" date="2015-08" db="EMBL/GenBank/DDBJ databases">
        <title>Proteomic endorsed transcriptomic profile of the venom gland from Tityus obscurus.</title>
        <authorList>
            <person name="Oliveira U.C."/>
            <person name="Nishiyama M.Y.Jr."/>
            <person name="Santos M.B."/>
            <person name="Silva A.P."/>
            <person name="Chalkidis H.M."/>
            <person name="Imberg A.S."/>
            <person name="Candido D.M."/>
            <person name="Yamanouye N."/>
            <person name="Dorce V.A."/>
            <person name="Junqueira-de-Azevedo I.L."/>
        </authorList>
    </citation>
    <scope>NUCLEOTIDE SEQUENCE</scope>
    <source>
        <tissue evidence="3">Telson</tissue>
    </source>
</reference>
<dbReference type="Gene3D" id="2.10.25.10">
    <property type="entry name" value="Laminin"/>
    <property type="match status" value="1"/>
</dbReference>
<name>A0A1E1WWF2_TITOB</name>
<dbReference type="InterPro" id="IPR002919">
    <property type="entry name" value="TIL_dom"/>
</dbReference>
<organism evidence="3">
    <name type="scientific">Tityus obscurus</name>
    <name type="common">Amazonian scorpion</name>
    <name type="synonym">Tityus cambridgei</name>
    <dbReference type="NCBI Taxonomy" id="1221240"/>
    <lineage>
        <taxon>Eukaryota</taxon>
        <taxon>Metazoa</taxon>
        <taxon>Ecdysozoa</taxon>
        <taxon>Arthropoda</taxon>
        <taxon>Chelicerata</taxon>
        <taxon>Arachnida</taxon>
        <taxon>Scorpiones</taxon>
        <taxon>Buthida</taxon>
        <taxon>Buthoidea</taxon>
        <taxon>Buthidae</taxon>
        <taxon>Tityus</taxon>
    </lineage>
</organism>
<dbReference type="CDD" id="cd19941">
    <property type="entry name" value="TIL"/>
    <property type="match status" value="1"/>
</dbReference>
<sequence length="89" mass="9873">MKSVFILLFLFVILSNLYENQAASLFSCQADEEHVNCLPSCGAPNCDNVLNPYPCTFLRPVCSPGCQCKGGKVYNKQGKCVVQTECFRE</sequence>
<evidence type="ECO:0000259" key="2">
    <source>
        <dbReference type="Pfam" id="PF01826"/>
    </source>
</evidence>